<dbReference type="RefSeq" id="WP_134518795.1">
    <property type="nucleotide sequence ID" value="NZ_SOHE01000029.1"/>
</dbReference>
<name>A0A4R9A611_9MICO</name>
<sequence length="411" mass="42578">MNVSSVLIAGGGMAGFQTASSLRELGYAGDITIVDASTAPPYDRPPLSKDYLLGSSTIEHLAFAKPEWYVEKNIALVLGSAITALDPDSGTVTLANGRDLCADVVVLALGGAARKLPLDTGTASNIHTLRTVEDANALHAAISVGTRLLIVGAGLIGAETASSAATLGATVTLVDPFEPPLVPVVGLDMARYLHAHHAGSGIRTIQGSLTQLIADDSGDYVAAVLESGERLDIDQILVGIGITPNTQLAVAAGLEVDNGVIVDSNHRTSHPRVFSTGDMARTRTADGELARRNEHWESARLSGTATARGILGLEPDHADSHWFWSDRAGIHLEVAGDMSAAAESVFRGSTQDDSFVLFRVNGSTLVAAASINDSMAVRAARRIIAAGTAVTAADLANPAVNLKKLTRGIAS</sequence>
<evidence type="ECO:0000256" key="1">
    <source>
        <dbReference type="ARBA" id="ARBA00001974"/>
    </source>
</evidence>
<dbReference type="Pfam" id="PF14759">
    <property type="entry name" value="Reductase_C"/>
    <property type="match status" value="1"/>
</dbReference>
<dbReference type="SUPFAM" id="SSF51905">
    <property type="entry name" value="FAD/NAD(P)-binding domain"/>
    <property type="match status" value="2"/>
</dbReference>
<evidence type="ECO:0000313" key="8">
    <source>
        <dbReference type="Proteomes" id="UP000297447"/>
    </source>
</evidence>
<feature type="domain" description="Reductase C-terminal" evidence="6">
    <location>
        <begin position="322"/>
        <end position="405"/>
    </location>
</feature>
<evidence type="ECO:0000256" key="3">
    <source>
        <dbReference type="ARBA" id="ARBA00022827"/>
    </source>
</evidence>
<comment type="cofactor">
    <cofactor evidence="1">
        <name>FAD</name>
        <dbReference type="ChEBI" id="CHEBI:57692"/>
    </cofactor>
</comment>
<feature type="domain" description="FAD/NAD(P)-binding" evidence="5">
    <location>
        <begin position="5"/>
        <end position="299"/>
    </location>
</feature>
<dbReference type="Proteomes" id="UP000297447">
    <property type="component" value="Unassembled WGS sequence"/>
</dbReference>
<dbReference type="InterPro" id="IPR050446">
    <property type="entry name" value="FAD-oxidoreductase/Apoptosis"/>
</dbReference>
<keyword evidence="4" id="KW-0560">Oxidoreductase</keyword>
<proteinExistence type="predicted"/>
<evidence type="ECO:0000313" key="7">
    <source>
        <dbReference type="EMBL" id="TFD52284.1"/>
    </source>
</evidence>
<evidence type="ECO:0000256" key="4">
    <source>
        <dbReference type="ARBA" id="ARBA00023002"/>
    </source>
</evidence>
<gene>
    <name evidence="7" type="ORF">E3T55_06690</name>
</gene>
<evidence type="ECO:0000256" key="2">
    <source>
        <dbReference type="ARBA" id="ARBA00022630"/>
    </source>
</evidence>
<accession>A0A4R9A611</accession>
<protein>
    <submittedName>
        <fullName evidence="7">Oxidoreductase</fullName>
    </submittedName>
</protein>
<dbReference type="GO" id="GO:0005737">
    <property type="term" value="C:cytoplasm"/>
    <property type="evidence" value="ECO:0007669"/>
    <property type="project" value="TreeGrafter"/>
</dbReference>
<dbReference type="PRINTS" id="PR00368">
    <property type="entry name" value="FADPNR"/>
</dbReference>
<dbReference type="InterPro" id="IPR036188">
    <property type="entry name" value="FAD/NAD-bd_sf"/>
</dbReference>
<evidence type="ECO:0000259" key="6">
    <source>
        <dbReference type="Pfam" id="PF14759"/>
    </source>
</evidence>
<dbReference type="EMBL" id="SOHE01000029">
    <property type="protein sequence ID" value="TFD52284.1"/>
    <property type="molecule type" value="Genomic_DNA"/>
</dbReference>
<keyword evidence="8" id="KW-1185">Reference proteome</keyword>
<dbReference type="PRINTS" id="PR00411">
    <property type="entry name" value="PNDRDTASEI"/>
</dbReference>
<dbReference type="InterPro" id="IPR028202">
    <property type="entry name" value="Reductase_C"/>
</dbReference>
<dbReference type="Pfam" id="PF07992">
    <property type="entry name" value="Pyr_redox_2"/>
    <property type="match status" value="1"/>
</dbReference>
<dbReference type="InterPro" id="IPR023753">
    <property type="entry name" value="FAD/NAD-binding_dom"/>
</dbReference>
<dbReference type="SUPFAM" id="SSF55424">
    <property type="entry name" value="FAD/NAD-linked reductases, dimerisation (C-terminal) domain"/>
    <property type="match status" value="1"/>
</dbReference>
<organism evidence="7 8">
    <name type="scientific">Cryobacterium frigoriphilum</name>
    <dbReference type="NCBI Taxonomy" id="1259150"/>
    <lineage>
        <taxon>Bacteria</taxon>
        <taxon>Bacillati</taxon>
        <taxon>Actinomycetota</taxon>
        <taxon>Actinomycetes</taxon>
        <taxon>Micrococcales</taxon>
        <taxon>Microbacteriaceae</taxon>
        <taxon>Cryobacterium</taxon>
    </lineage>
</organism>
<evidence type="ECO:0000259" key="5">
    <source>
        <dbReference type="Pfam" id="PF07992"/>
    </source>
</evidence>
<keyword evidence="2" id="KW-0285">Flavoprotein</keyword>
<dbReference type="Gene3D" id="3.50.50.60">
    <property type="entry name" value="FAD/NAD(P)-binding domain"/>
    <property type="match status" value="2"/>
</dbReference>
<dbReference type="OrthoDB" id="1145at2"/>
<dbReference type="Gene3D" id="3.30.390.30">
    <property type="match status" value="1"/>
</dbReference>
<comment type="caution">
    <text evidence="7">The sequence shown here is derived from an EMBL/GenBank/DDBJ whole genome shotgun (WGS) entry which is preliminary data.</text>
</comment>
<dbReference type="PANTHER" id="PTHR43557">
    <property type="entry name" value="APOPTOSIS-INDUCING FACTOR 1"/>
    <property type="match status" value="1"/>
</dbReference>
<reference evidence="7 8" key="1">
    <citation type="submission" date="2019-03" db="EMBL/GenBank/DDBJ databases">
        <title>Genomics of glacier-inhabiting Cryobacterium strains.</title>
        <authorList>
            <person name="Liu Q."/>
            <person name="Xin Y.-H."/>
        </authorList>
    </citation>
    <scope>NUCLEOTIDE SEQUENCE [LARGE SCALE GENOMIC DNA]</scope>
    <source>
        <strain evidence="7 8">Hh14</strain>
    </source>
</reference>
<dbReference type="PANTHER" id="PTHR43557:SF2">
    <property type="entry name" value="RIESKE DOMAIN-CONTAINING PROTEIN-RELATED"/>
    <property type="match status" value="1"/>
</dbReference>
<dbReference type="InterPro" id="IPR016156">
    <property type="entry name" value="FAD/NAD-linked_Rdtase_dimer_sf"/>
</dbReference>
<dbReference type="GO" id="GO:0016651">
    <property type="term" value="F:oxidoreductase activity, acting on NAD(P)H"/>
    <property type="evidence" value="ECO:0007669"/>
    <property type="project" value="TreeGrafter"/>
</dbReference>
<dbReference type="AlphaFoldDB" id="A0A4R9A611"/>
<keyword evidence="3" id="KW-0274">FAD</keyword>